<evidence type="ECO:0000313" key="3">
    <source>
        <dbReference type="EMBL" id="SVE04609.1"/>
    </source>
</evidence>
<dbReference type="PANTHER" id="PTHR10458:SF22">
    <property type="entry name" value="PEPTIDE DEFORMYLASE"/>
    <property type="match status" value="1"/>
</dbReference>
<dbReference type="EMBL" id="UINC01190444">
    <property type="protein sequence ID" value="SVE04609.1"/>
    <property type="molecule type" value="Genomic_DNA"/>
</dbReference>
<sequence>MKKVINCFKEDNPVINKKLRKVSVDEGLKIAEELLNILSERKDGIGLAANQVGYDASVAVVNVKEPLILINPVITEQWDEIEYYEGCLSYPKHGVHTKRYRNVIVQTEQEESGWYFSGTKSSEEGKGTWEEEGKKQDQEQRLLEAVCVQHEIDHLNGVTIMDREHKPKPLRVSKKWGRNEIVGITDGKDYKEIKYKKAK</sequence>
<accession>A0A383AAM1</accession>
<feature type="non-terminal residue" evidence="3">
    <location>
        <position position="199"/>
    </location>
</feature>
<dbReference type="AlphaFoldDB" id="A0A383AAM1"/>
<dbReference type="SUPFAM" id="SSF56420">
    <property type="entry name" value="Peptide deformylase"/>
    <property type="match status" value="1"/>
</dbReference>
<dbReference type="PIRSF" id="PIRSF004749">
    <property type="entry name" value="Pep_def"/>
    <property type="match status" value="1"/>
</dbReference>
<organism evidence="3">
    <name type="scientific">marine metagenome</name>
    <dbReference type="NCBI Taxonomy" id="408172"/>
    <lineage>
        <taxon>unclassified sequences</taxon>
        <taxon>metagenomes</taxon>
        <taxon>ecological metagenomes</taxon>
    </lineage>
</organism>
<dbReference type="InterPro" id="IPR023635">
    <property type="entry name" value="Peptide_deformylase"/>
</dbReference>
<comment type="similarity">
    <text evidence="1">Belongs to the polypeptide deformylase family.</text>
</comment>
<reference evidence="3" key="1">
    <citation type="submission" date="2018-05" db="EMBL/GenBank/DDBJ databases">
        <authorList>
            <person name="Lanie J.A."/>
            <person name="Ng W.-L."/>
            <person name="Kazmierczak K.M."/>
            <person name="Andrzejewski T.M."/>
            <person name="Davidsen T.M."/>
            <person name="Wayne K.J."/>
            <person name="Tettelin H."/>
            <person name="Glass J.I."/>
            <person name="Rusch D."/>
            <person name="Podicherti R."/>
            <person name="Tsui H.-C.T."/>
            <person name="Winkler M.E."/>
        </authorList>
    </citation>
    <scope>NUCLEOTIDE SEQUENCE</scope>
</reference>
<dbReference type="PANTHER" id="PTHR10458">
    <property type="entry name" value="PEPTIDE DEFORMYLASE"/>
    <property type="match status" value="1"/>
</dbReference>
<proteinExistence type="inferred from homology"/>
<feature type="compositionally biased region" description="Basic and acidic residues" evidence="2">
    <location>
        <begin position="121"/>
        <end position="135"/>
    </location>
</feature>
<dbReference type="HAMAP" id="MF_00163">
    <property type="entry name" value="Pep_deformylase"/>
    <property type="match status" value="1"/>
</dbReference>
<gene>
    <name evidence="3" type="ORF">METZ01_LOCUS457463</name>
</gene>
<evidence type="ECO:0008006" key="4">
    <source>
        <dbReference type="Google" id="ProtNLM"/>
    </source>
</evidence>
<dbReference type="Pfam" id="PF01327">
    <property type="entry name" value="Pep_deformylase"/>
    <property type="match status" value="2"/>
</dbReference>
<protein>
    <recommendedName>
        <fullName evidence="4">Peptide deformylase</fullName>
    </recommendedName>
</protein>
<dbReference type="InterPro" id="IPR036821">
    <property type="entry name" value="Peptide_deformylase_sf"/>
</dbReference>
<name>A0A383AAM1_9ZZZZ</name>
<evidence type="ECO:0000256" key="1">
    <source>
        <dbReference type="ARBA" id="ARBA00010759"/>
    </source>
</evidence>
<dbReference type="Gene3D" id="3.90.45.10">
    <property type="entry name" value="Peptide deformylase"/>
    <property type="match status" value="1"/>
</dbReference>
<evidence type="ECO:0000256" key="2">
    <source>
        <dbReference type="SAM" id="MobiDB-lite"/>
    </source>
</evidence>
<dbReference type="GO" id="GO:0042586">
    <property type="term" value="F:peptide deformylase activity"/>
    <property type="evidence" value="ECO:0007669"/>
    <property type="project" value="InterPro"/>
</dbReference>
<feature type="region of interest" description="Disordered" evidence="2">
    <location>
        <begin position="116"/>
        <end position="135"/>
    </location>
</feature>
<dbReference type="PRINTS" id="PR01576">
    <property type="entry name" value="PDEFORMYLASE"/>
</dbReference>